<evidence type="ECO:0000256" key="1">
    <source>
        <dbReference type="ARBA" id="ARBA00022490"/>
    </source>
</evidence>
<dbReference type="SUPFAM" id="SSF52317">
    <property type="entry name" value="Class I glutamine amidotransferase-like"/>
    <property type="match status" value="1"/>
</dbReference>
<dbReference type="GO" id="GO:0006189">
    <property type="term" value="P:'de novo' IMP biosynthetic process"/>
    <property type="evidence" value="ECO:0007669"/>
    <property type="project" value="InterPro"/>
</dbReference>
<dbReference type="EMBL" id="WODC01000007">
    <property type="protein sequence ID" value="MUM78183.1"/>
    <property type="molecule type" value="Genomic_DNA"/>
</dbReference>
<dbReference type="PROSITE" id="PS51273">
    <property type="entry name" value="GATASE_TYPE_1"/>
    <property type="match status" value="1"/>
</dbReference>
<dbReference type="RefSeq" id="WP_155934805.1">
    <property type="nucleotide sequence ID" value="NZ_WODC01000007.1"/>
</dbReference>
<dbReference type="Pfam" id="PF13507">
    <property type="entry name" value="GATase_5"/>
    <property type="match status" value="1"/>
</dbReference>
<evidence type="ECO:0000256" key="3">
    <source>
        <dbReference type="ARBA" id="ARBA00022741"/>
    </source>
</evidence>
<keyword evidence="2" id="KW-0436">Ligase</keyword>
<dbReference type="GO" id="GO:0005737">
    <property type="term" value="C:cytoplasm"/>
    <property type="evidence" value="ECO:0007669"/>
    <property type="project" value="TreeGrafter"/>
</dbReference>
<dbReference type="AlphaFoldDB" id="A0A7K1KQ14"/>
<dbReference type="GO" id="GO:0005524">
    <property type="term" value="F:ATP binding"/>
    <property type="evidence" value="ECO:0007669"/>
    <property type="project" value="UniProtKB-KW"/>
</dbReference>
<keyword evidence="9" id="KW-1185">Reference proteome</keyword>
<evidence type="ECO:0000256" key="5">
    <source>
        <dbReference type="ARBA" id="ARBA00022801"/>
    </source>
</evidence>
<evidence type="ECO:0000313" key="9">
    <source>
        <dbReference type="Proteomes" id="UP000461162"/>
    </source>
</evidence>
<dbReference type="InterPro" id="IPR029062">
    <property type="entry name" value="Class_I_gatase-like"/>
</dbReference>
<keyword evidence="7" id="KW-0315">Glutamine amidotransferase</keyword>
<keyword evidence="1" id="KW-0963">Cytoplasm</keyword>
<dbReference type="Gene3D" id="3.40.50.880">
    <property type="match status" value="1"/>
</dbReference>
<dbReference type="SMART" id="SM01211">
    <property type="entry name" value="GATase_5"/>
    <property type="match status" value="1"/>
</dbReference>
<organism evidence="8 9">
    <name type="scientific">Pseudodesulfovibrio alkaliphilus</name>
    <dbReference type="NCBI Taxonomy" id="2661613"/>
    <lineage>
        <taxon>Bacteria</taxon>
        <taxon>Pseudomonadati</taxon>
        <taxon>Thermodesulfobacteriota</taxon>
        <taxon>Desulfovibrionia</taxon>
        <taxon>Desulfovibrionales</taxon>
        <taxon>Desulfovibrionaceae</taxon>
    </lineage>
</organism>
<dbReference type="GO" id="GO:0004642">
    <property type="term" value="F:phosphoribosylformylglycinamidine synthase activity"/>
    <property type="evidence" value="ECO:0007669"/>
    <property type="project" value="InterPro"/>
</dbReference>
<dbReference type="GO" id="GO:0016787">
    <property type="term" value="F:hydrolase activity"/>
    <property type="evidence" value="ECO:0007669"/>
    <property type="project" value="UniProtKB-KW"/>
</dbReference>
<dbReference type="PANTHER" id="PTHR10099:SF1">
    <property type="entry name" value="PHOSPHORIBOSYLFORMYLGLYCINAMIDINE SYNTHASE"/>
    <property type="match status" value="1"/>
</dbReference>
<accession>A0A7K1KQ14</accession>
<comment type="caution">
    <text evidence="8">The sequence shown here is derived from an EMBL/GenBank/DDBJ whole genome shotgun (WGS) entry which is preliminary data.</text>
</comment>
<keyword evidence="4" id="KW-0658">Purine biosynthesis</keyword>
<name>A0A7K1KQ14_9BACT</name>
<evidence type="ECO:0000256" key="6">
    <source>
        <dbReference type="ARBA" id="ARBA00022840"/>
    </source>
</evidence>
<dbReference type="PANTHER" id="PTHR10099">
    <property type="entry name" value="PHOSPHORIBOSYLFORMYLGLYCINAMIDINE SYNTHASE"/>
    <property type="match status" value="1"/>
</dbReference>
<evidence type="ECO:0000256" key="7">
    <source>
        <dbReference type="ARBA" id="ARBA00022962"/>
    </source>
</evidence>
<gene>
    <name evidence="8" type="ORF">GKC30_11105</name>
</gene>
<reference evidence="8 9" key="1">
    <citation type="submission" date="2019-11" db="EMBL/GenBank/DDBJ databases">
        <title>Pseudodesulfovibrio alkaliphilus, sp. nov., an alkaliphilic sulfate-reducing bacteria from mud volcano of Taman peninsula, Russia.</title>
        <authorList>
            <person name="Frolova A."/>
            <person name="Merkel A.Y."/>
            <person name="Slobodkin A.I."/>
        </authorList>
    </citation>
    <scope>NUCLEOTIDE SEQUENCE [LARGE SCALE GENOMIC DNA]</scope>
    <source>
        <strain evidence="8 9">F-1</strain>
    </source>
</reference>
<keyword evidence="3" id="KW-0547">Nucleotide-binding</keyword>
<keyword evidence="5" id="KW-0378">Hydrolase</keyword>
<sequence length="271" mass="29114">MARVNALVITGYGTNCENESAYALKAAGADNADIVYFSDLVAGHVRMDSYNYLLCPGGFLDGDDLGAAQAAALRWRWANAADGSPVLDQLKTFFNSGGILLGICNGFQLLCKLGLLPAVGGRYFERQVSLSHNDSGRFEDRWVRLRTNPASPCVFTKGIDLIDMPVRHGEGKIIPMDDATFQAILDSNLVAVQYVSPSTGEPTQEYPANPNGSPLGVAGLTDPSGRILGLMPHPEAYNHPTNHPSWTRGTDPAIPLGLALLEAGVRHLHDR</sequence>
<dbReference type="Proteomes" id="UP000461162">
    <property type="component" value="Unassembled WGS sequence"/>
</dbReference>
<protein>
    <submittedName>
        <fullName evidence="8">Phosphoribosylformylglycinamidine synthase subunit PurQ</fullName>
    </submittedName>
</protein>
<proteinExistence type="predicted"/>
<evidence type="ECO:0000256" key="2">
    <source>
        <dbReference type="ARBA" id="ARBA00022598"/>
    </source>
</evidence>
<keyword evidence="6" id="KW-0067">ATP-binding</keyword>
<dbReference type="InterPro" id="IPR010075">
    <property type="entry name" value="PRibForGlyAmidine_synth_PurQ"/>
</dbReference>
<evidence type="ECO:0000256" key="4">
    <source>
        <dbReference type="ARBA" id="ARBA00022755"/>
    </source>
</evidence>
<evidence type="ECO:0000313" key="8">
    <source>
        <dbReference type="EMBL" id="MUM78183.1"/>
    </source>
</evidence>
<dbReference type="PIRSF" id="PIRSF001586">
    <property type="entry name" value="FGAM_synth_I"/>
    <property type="match status" value="1"/>
</dbReference>